<dbReference type="OMA" id="MRECIIP"/>
<dbReference type="PROSITE" id="PS50188">
    <property type="entry name" value="B302_SPRY"/>
    <property type="match status" value="1"/>
</dbReference>
<dbReference type="FunFam" id="2.60.120.920:FF:000004">
    <property type="entry name" value="Butyrophilin subfamily 1 member A1"/>
    <property type="match status" value="1"/>
</dbReference>
<dbReference type="PANTHER" id="PTHR24103">
    <property type="entry name" value="E3 UBIQUITIN-PROTEIN LIGASE TRIM"/>
    <property type="match status" value="1"/>
</dbReference>
<dbReference type="EMBL" id="AFYH01235215">
    <property type="status" value="NOT_ANNOTATED_CDS"/>
    <property type="molecule type" value="Genomic_DNA"/>
</dbReference>
<dbReference type="InterPro" id="IPR013083">
    <property type="entry name" value="Znf_RING/FYVE/PHD"/>
</dbReference>
<dbReference type="PRINTS" id="PR01407">
    <property type="entry name" value="BUTYPHLNCDUF"/>
</dbReference>
<dbReference type="InterPro" id="IPR050143">
    <property type="entry name" value="TRIM/RBCC"/>
</dbReference>
<dbReference type="InterPro" id="IPR017907">
    <property type="entry name" value="Znf_RING_CS"/>
</dbReference>
<dbReference type="PROSITE" id="PS00518">
    <property type="entry name" value="ZF_RING_1"/>
    <property type="match status" value="1"/>
</dbReference>
<dbReference type="SMART" id="SM00184">
    <property type="entry name" value="RING"/>
    <property type="match status" value="1"/>
</dbReference>
<feature type="domain" description="B box-type" evidence="7">
    <location>
        <begin position="97"/>
        <end position="138"/>
    </location>
</feature>
<dbReference type="Pfam" id="PF00643">
    <property type="entry name" value="zf-B_box"/>
    <property type="match status" value="1"/>
</dbReference>
<dbReference type="SUPFAM" id="SSF57845">
    <property type="entry name" value="B-box zinc-binding domain"/>
    <property type="match status" value="1"/>
</dbReference>
<dbReference type="GeneTree" id="ENSGT00940000154126"/>
<organism evidence="9 10">
    <name type="scientific">Latimeria chalumnae</name>
    <name type="common">Coelacanth</name>
    <dbReference type="NCBI Taxonomy" id="7897"/>
    <lineage>
        <taxon>Eukaryota</taxon>
        <taxon>Metazoa</taxon>
        <taxon>Chordata</taxon>
        <taxon>Craniata</taxon>
        <taxon>Vertebrata</taxon>
        <taxon>Euteleostomi</taxon>
        <taxon>Coelacanthiformes</taxon>
        <taxon>Coelacanthidae</taxon>
        <taxon>Latimeria</taxon>
    </lineage>
</organism>
<dbReference type="Pfam" id="PF00622">
    <property type="entry name" value="SPRY"/>
    <property type="match status" value="1"/>
</dbReference>
<evidence type="ECO:0000259" key="8">
    <source>
        <dbReference type="PROSITE" id="PS50188"/>
    </source>
</evidence>
<dbReference type="InParanoid" id="H3AB24"/>
<dbReference type="InterPro" id="IPR001870">
    <property type="entry name" value="B30.2/SPRY"/>
</dbReference>
<dbReference type="EMBL" id="AFYH01235216">
    <property type="status" value="NOT_ANNOTATED_CDS"/>
    <property type="molecule type" value="Genomic_DNA"/>
</dbReference>
<evidence type="ECO:0000313" key="10">
    <source>
        <dbReference type="Proteomes" id="UP000008672"/>
    </source>
</evidence>
<feature type="domain" description="RING-type" evidence="6">
    <location>
        <begin position="29"/>
        <end position="69"/>
    </location>
</feature>
<evidence type="ECO:0000256" key="2">
    <source>
        <dbReference type="ARBA" id="ARBA00022771"/>
    </source>
</evidence>
<evidence type="ECO:0000256" key="5">
    <source>
        <dbReference type="SAM" id="Coils"/>
    </source>
</evidence>
<proteinExistence type="predicted"/>
<evidence type="ECO:0000259" key="7">
    <source>
        <dbReference type="PROSITE" id="PS50119"/>
    </source>
</evidence>
<dbReference type="PROSITE" id="PS50089">
    <property type="entry name" value="ZF_RING_2"/>
    <property type="match status" value="1"/>
</dbReference>
<feature type="coiled-coil region" evidence="5">
    <location>
        <begin position="146"/>
        <end position="248"/>
    </location>
</feature>
<dbReference type="PROSITE" id="PS50119">
    <property type="entry name" value="ZF_BBOX"/>
    <property type="match status" value="1"/>
</dbReference>
<dbReference type="InterPro" id="IPR013320">
    <property type="entry name" value="ConA-like_dom_sf"/>
</dbReference>
<dbReference type="Pfam" id="PF13765">
    <property type="entry name" value="PRY"/>
    <property type="match status" value="1"/>
</dbReference>
<accession>H3AB24</accession>
<dbReference type="AlphaFoldDB" id="H3AB24"/>
<keyword evidence="3" id="KW-0862">Zinc</keyword>
<reference evidence="10" key="1">
    <citation type="submission" date="2011-08" db="EMBL/GenBank/DDBJ databases">
        <title>The draft genome of Latimeria chalumnae.</title>
        <authorList>
            <person name="Di Palma F."/>
            <person name="Alfoldi J."/>
            <person name="Johnson J."/>
            <person name="Berlin A."/>
            <person name="Gnerre S."/>
            <person name="Jaffe D."/>
            <person name="MacCallum I."/>
            <person name="Young S."/>
            <person name="Walker B.J."/>
            <person name="Lander E."/>
            <person name="Lindblad-Toh K."/>
        </authorList>
    </citation>
    <scope>NUCLEOTIDE SEQUENCE [LARGE SCALE GENOMIC DNA]</scope>
    <source>
        <strain evidence="10">Wild caught</strain>
    </source>
</reference>
<sequence>RMKWKVKEGANSISIMTVVAKRLKIELSCSLCLDLYTDPVLLDCDHNFCQKCISKVEEGVDGSVKCPQCWQVIRTRRFRVNRSLANIMESYKGAQGDSRLYCEEHGAKLQLFCKEEQKVIGLVCGVSEHHRDHQHTPIAEAVEPYKKKLEASLKALQEAETEAKRCLNEEKEDIKKLQVRLEDRTLCLKKMIKEEFSKLHDFLNKEKKKQEKLEDMERSYMETLVEIKAKTSDEISKLQKAISEVEGTLNKNKVDLLKDIKATLDRTEVKFIKPERHSMDLCEGQVIGPLQYKVWKRMRECIIPDAATSMILYSYSSYPSLPSYYTEIHKILLKALESITIDPATAHKHLTVSRDWSSVKHGLMQQDLPDGLERFKSSFAALGSKGFTSGRHYWEVEVGDKAFWILGVAKESVERKEYFSHTDQNGVWVLCLRNGHNYVICTSPVKTLPVHVELRKIRVLLDFEGGQVSFYSADDMSHIYTYTDTFTERIYPFFNPYCNLAEEANKPLRILP</sequence>
<dbReference type="GO" id="GO:0008270">
    <property type="term" value="F:zinc ion binding"/>
    <property type="evidence" value="ECO:0007669"/>
    <property type="project" value="UniProtKB-KW"/>
</dbReference>
<keyword evidence="10" id="KW-1185">Reference proteome</keyword>
<reference evidence="9" key="2">
    <citation type="submission" date="2025-08" db="UniProtKB">
        <authorList>
            <consortium name="Ensembl"/>
        </authorList>
    </citation>
    <scope>IDENTIFICATION</scope>
</reference>
<evidence type="ECO:0000259" key="6">
    <source>
        <dbReference type="PROSITE" id="PS50089"/>
    </source>
</evidence>
<dbReference type="Ensembl" id="ENSLACT00000006903.1">
    <property type="protein sequence ID" value="ENSLACP00000006845.1"/>
    <property type="gene ID" value="ENSLACG00000006076.1"/>
</dbReference>
<keyword evidence="5" id="KW-0175">Coiled coil</keyword>
<name>H3AB24_LATCH</name>
<reference evidence="9" key="3">
    <citation type="submission" date="2025-09" db="UniProtKB">
        <authorList>
            <consortium name="Ensembl"/>
        </authorList>
    </citation>
    <scope>IDENTIFICATION</scope>
</reference>
<evidence type="ECO:0000256" key="4">
    <source>
        <dbReference type="PROSITE-ProRule" id="PRU00024"/>
    </source>
</evidence>
<dbReference type="InterPro" id="IPR043136">
    <property type="entry name" value="B30.2/SPRY_sf"/>
</dbReference>
<dbReference type="InterPro" id="IPR006574">
    <property type="entry name" value="PRY"/>
</dbReference>
<protein>
    <submittedName>
        <fullName evidence="9">Uncharacterized protein</fullName>
    </submittedName>
</protein>
<dbReference type="CDD" id="cd13733">
    <property type="entry name" value="SPRY_PRY_C-I_1"/>
    <property type="match status" value="1"/>
</dbReference>
<dbReference type="SMART" id="SM00449">
    <property type="entry name" value="SPRY"/>
    <property type="match status" value="1"/>
</dbReference>
<dbReference type="SUPFAM" id="SSF49899">
    <property type="entry name" value="Concanavalin A-like lectins/glucanases"/>
    <property type="match status" value="1"/>
</dbReference>
<keyword evidence="1" id="KW-0479">Metal-binding</keyword>
<evidence type="ECO:0000256" key="1">
    <source>
        <dbReference type="ARBA" id="ARBA00022723"/>
    </source>
</evidence>
<dbReference type="Proteomes" id="UP000008672">
    <property type="component" value="Unassembled WGS sequence"/>
</dbReference>
<dbReference type="HOGENOM" id="CLU_013137_0_3_1"/>
<dbReference type="SMART" id="SM00336">
    <property type="entry name" value="BBOX"/>
    <property type="match status" value="1"/>
</dbReference>
<dbReference type="Pfam" id="PF13445">
    <property type="entry name" value="zf-RING_UBOX"/>
    <property type="match status" value="1"/>
</dbReference>
<dbReference type="STRING" id="7897.ENSLACP00000006845"/>
<feature type="domain" description="B30.2/SPRY" evidence="8">
    <location>
        <begin position="318"/>
        <end position="512"/>
    </location>
</feature>
<dbReference type="Gene3D" id="2.60.120.920">
    <property type="match status" value="1"/>
</dbReference>
<dbReference type="Gene3D" id="3.30.40.10">
    <property type="entry name" value="Zinc/RING finger domain, C3HC4 (zinc finger)"/>
    <property type="match status" value="1"/>
</dbReference>
<dbReference type="InterPro" id="IPR000315">
    <property type="entry name" value="Znf_B-box"/>
</dbReference>
<dbReference type="eggNOG" id="KOG2177">
    <property type="taxonomic scope" value="Eukaryota"/>
</dbReference>
<dbReference type="InterPro" id="IPR003879">
    <property type="entry name" value="Butyrophylin_SPRY"/>
</dbReference>
<dbReference type="InterPro" id="IPR003877">
    <property type="entry name" value="SPRY_dom"/>
</dbReference>
<evidence type="ECO:0000313" key="9">
    <source>
        <dbReference type="Ensembl" id="ENSLACP00000006845.1"/>
    </source>
</evidence>
<dbReference type="SMART" id="SM00589">
    <property type="entry name" value="PRY"/>
    <property type="match status" value="1"/>
</dbReference>
<dbReference type="Gene3D" id="3.30.160.60">
    <property type="entry name" value="Classic Zinc Finger"/>
    <property type="match status" value="1"/>
</dbReference>
<dbReference type="SUPFAM" id="SSF57850">
    <property type="entry name" value="RING/U-box"/>
    <property type="match status" value="1"/>
</dbReference>
<keyword evidence="2 4" id="KW-0863">Zinc-finger</keyword>
<evidence type="ECO:0000256" key="3">
    <source>
        <dbReference type="ARBA" id="ARBA00022833"/>
    </source>
</evidence>
<dbReference type="InterPro" id="IPR001841">
    <property type="entry name" value="Znf_RING"/>
</dbReference>
<dbReference type="InterPro" id="IPR027370">
    <property type="entry name" value="Znf-RING_euk"/>
</dbReference>